<protein>
    <submittedName>
        <fullName evidence="2">Uncharacterized protein</fullName>
    </submittedName>
</protein>
<accession>A0A0U1DQP9</accession>
<gene>
    <name evidence="2" type="ORF">BN000_04505</name>
</gene>
<dbReference type="AlphaFoldDB" id="A0A0U1DQP9"/>
<evidence type="ECO:0000256" key="1">
    <source>
        <dbReference type="SAM" id="MobiDB-lite"/>
    </source>
</evidence>
<reference evidence="3" key="1">
    <citation type="submission" date="2015-03" db="EMBL/GenBank/DDBJ databases">
        <authorList>
            <person name="Urmite Genomes"/>
        </authorList>
    </citation>
    <scope>NUCLEOTIDE SEQUENCE [LARGE SCALE GENOMIC DNA]</scope>
    <source>
        <strain evidence="3">CSUR P1344</strain>
    </source>
</reference>
<feature type="region of interest" description="Disordered" evidence="1">
    <location>
        <begin position="1"/>
        <end position="25"/>
    </location>
</feature>
<proteinExistence type="predicted"/>
<dbReference type="EMBL" id="CTEC01000002">
    <property type="protein sequence ID" value="CQD19360.1"/>
    <property type="molecule type" value="Genomic_DNA"/>
</dbReference>
<evidence type="ECO:0000313" key="3">
    <source>
        <dbReference type="Proteomes" id="UP000199601"/>
    </source>
</evidence>
<keyword evidence="3" id="KW-1185">Reference proteome</keyword>
<evidence type="ECO:0000313" key="2">
    <source>
        <dbReference type="EMBL" id="CQD19360.1"/>
    </source>
</evidence>
<dbReference type="Proteomes" id="UP000199601">
    <property type="component" value="Unassembled WGS sequence"/>
</dbReference>
<name>A0A0U1DQP9_9MYCO</name>
<organism evidence="2 3">
    <name type="scientific">Mycobacterium europaeum</name>
    <dbReference type="NCBI Taxonomy" id="761804"/>
    <lineage>
        <taxon>Bacteria</taxon>
        <taxon>Bacillati</taxon>
        <taxon>Actinomycetota</taxon>
        <taxon>Actinomycetes</taxon>
        <taxon>Mycobacteriales</taxon>
        <taxon>Mycobacteriaceae</taxon>
        <taxon>Mycobacterium</taxon>
        <taxon>Mycobacterium simiae complex</taxon>
    </lineage>
</organism>
<feature type="compositionally biased region" description="Basic and acidic residues" evidence="1">
    <location>
        <begin position="1"/>
        <end position="17"/>
    </location>
</feature>
<sequence length="83" mass="9329">MGPRMRRDCRYGRDRGSLRNRGGNVATKAGRREPVMCREATRQRRETYSHSMVPGGLLVMSSTTRLTSATSLVIRVEIRSSTS</sequence>